<dbReference type="AlphaFoldDB" id="A0A2S0SUJ5"/>
<reference evidence="9" key="2">
    <citation type="journal article" date="2018" name="Front. Plant Sci.">
        <title>Plastid Genome Evolution in the Early-Diverging Legume Subfamily Cercidoideae (Fabaceae).</title>
        <authorList>
            <person name="Wang Y.H."/>
            <person name="Wicke S."/>
            <person name="Wang H."/>
            <person name="Jin J.J."/>
            <person name="Chen S.Y."/>
            <person name="Zhang S.D."/>
            <person name="Li D.Z."/>
            <person name="Yi T.S."/>
        </authorList>
    </citation>
    <scope>NUCLEOTIDE SEQUENCE</scope>
</reference>
<keyword evidence="4 6" id="KW-0720">Serine protease</keyword>
<evidence type="ECO:0000256" key="7">
    <source>
        <dbReference type="PROSITE-ProRule" id="PRU10086"/>
    </source>
</evidence>
<feature type="active site" evidence="6 7">
    <location>
        <position position="126"/>
    </location>
</feature>
<keyword evidence="3 6" id="KW-0378">Hydrolase</keyword>
<dbReference type="RefSeq" id="YP_009486915.1">
    <property type="nucleotide sequence ID" value="NC_037767.1"/>
</dbReference>
<dbReference type="HAMAP" id="MF_00444">
    <property type="entry name" value="ClpP"/>
    <property type="match status" value="1"/>
</dbReference>
<dbReference type="GO" id="GO:0009570">
    <property type="term" value="C:chloroplast stroma"/>
    <property type="evidence" value="ECO:0007669"/>
    <property type="project" value="UniProtKB-SubCell"/>
</dbReference>
<dbReference type="PRINTS" id="PR00127">
    <property type="entry name" value="CLPPROTEASEP"/>
</dbReference>
<evidence type="ECO:0000256" key="8">
    <source>
        <dbReference type="RuleBase" id="RU003567"/>
    </source>
</evidence>
<feature type="active site" description="Nucleophile" evidence="6">
    <location>
        <position position="101"/>
    </location>
</feature>
<dbReference type="GO" id="GO:0006515">
    <property type="term" value="P:protein quality control for misfolded or incompletely synthesized proteins"/>
    <property type="evidence" value="ECO:0007669"/>
    <property type="project" value="TreeGrafter"/>
</dbReference>
<evidence type="ECO:0000256" key="4">
    <source>
        <dbReference type="ARBA" id="ARBA00022825"/>
    </source>
</evidence>
<dbReference type="InterPro" id="IPR029045">
    <property type="entry name" value="ClpP/crotonase-like_dom_sf"/>
</dbReference>
<accession>A0A2S0SUJ5</accession>
<dbReference type="GeneID" id="36940020"/>
<keyword evidence="9" id="KW-0934">Plastid</keyword>
<organism evidence="9">
    <name type="scientific">Tylosema fassoglense</name>
    <dbReference type="NCBI Taxonomy" id="228518"/>
    <lineage>
        <taxon>Eukaryota</taxon>
        <taxon>Viridiplantae</taxon>
        <taxon>Streptophyta</taxon>
        <taxon>Embryophyta</taxon>
        <taxon>Tracheophyta</taxon>
        <taxon>Spermatophyta</taxon>
        <taxon>Magnoliopsida</taxon>
        <taxon>eudicotyledons</taxon>
        <taxon>Gunneridae</taxon>
        <taxon>Pentapetalae</taxon>
        <taxon>rosids</taxon>
        <taxon>fabids</taxon>
        <taxon>Fabales</taxon>
        <taxon>Fabaceae</taxon>
        <taxon>Cercidoideae</taxon>
        <taxon>Cercideae</taxon>
        <taxon>Bauhiniinae</taxon>
        <taxon>Tylosema</taxon>
    </lineage>
</organism>
<dbReference type="GO" id="GO:0009368">
    <property type="term" value="C:endopeptidase Clp complex"/>
    <property type="evidence" value="ECO:0007669"/>
    <property type="project" value="TreeGrafter"/>
</dbReference>
<dbReference type="GO" id="GO:0051117">
    <property type="term" value="F:ATPase binding"/>
    <property type="evidence" value="ECO:0007669"/>
    <property type="project" value="TreeGrafter"/>
</dbReference>
<dbReference type="PANTHER" id="PTHR10381">
    <property type="entry name" value="ATP-DEPENDENT CLP PROTEASE PROTEOLYTIC SUBUNIT"/>
    <property type="match status" value="1"/>
</dbReference>
<dbReference type="PROSITE" id="PS00382">
    <property type="entry name" value="CLP_PROTEASE_HIS"/>
    <property type="match status" value="1"/>
</dbReference>
<dbReference type="InterPro" id="IPR023562">
    <property type="entry name" value="ClpP/TepA"/>
</dbReference>
<dbReference type="GO" id="GO:0004252">
    <property type="term" value="F:serine-type endopeptidase activity"/>
    <property type="evidence" value="ECO:0007669"/>
    <property type="project" value="UniProtKB-UniRule"/>
</dbReference>
<comment type="subunit">
    <text evidence="6">Component of the chloroplastic Clp protease core complex.</text>
</comment>
<dbReference type="Gene3D" id="3.90.226.10">
    <property type="entry name" value="2-enoyl-CoA Hydratase, Chain A, domain 1"/>
    <property type="match status" value="1"/>
</dbReference>
<dbReference type="SUPFAM" id="SSF52096">
    <property type="entry name" value="ClpP/crotonase"/>
    <property type="match status" value="1"/>
</dbReference>
<gene>
    <name evidence="6 9" type="primary">clpP</name>
</gene>
<dbReference type="GO" id="GO:0004176">
    <property type="term" value="F:ATP-dependent peptidase activity"/>
    <property type="evidence" value="ECO:0007669"/>
    <property type="project" value="InterPro"/>
</dbReference>
<dbReference type="PANTHER" id="PTHR10381:SF73">
    <property type="entry name" value="ATP-DEPENDENT CLP PROTEASE PROTEOLYTIC SUBUNIT"/>
    <property type="match status" value="1"/>
</dbReference>
<evidence type="ECO:0000256" key="3">
    <source>
        <dbReference type="ARBA" id="ARBA00022801"/>
    </source>
</evidence>
<evidence type="ECO:0000256" key="5">
    <source>
        <dbReference type="ARBA" id="ARBA00034021"/>
    </source>
</evidence>
<comment type="catalytic activity">
    <reaction evidence="5 6 7">
        <text>Hydrolysis of proteins to small peptides in the presence of ATP and magnesium. alpha-casein is the usual test substrate. In the absence of ATP, only oligopeptides shorter than five residues are hydrolyzed (such as succinyl-Leu-Tyr-|-NHMec, and Leu-Tyr-Leu-|-Tyr-Trp, in which cleavage of the -Tyr-|-Leu- and -Tyr-|-Trp bonds also occurs).</text>
        <dbReference type="EC" id="3.4.21.92"/>
    </reaction>
</comment>
<reference evidence="9" key="1">
    <citation type="submission" date="2017-05" db="EMBL/GenBank/DDBJ databases">
        <authorList>
            <person name="Song R."/>
            <person name="Chenine A.L."/>
            <person name="Ruprecht R.M."/>
        </authorList>
    </citation>
    <scope>NUCLEOTIDE SEQUENCE</scope>
</reference>
<dbReference type="CDD" id="cd07017">
    <property type="entry name" value="S14_ClpP_2"/>
    <property type="match status" value="1"/>
</dbReference>
<dbReference type="InterPro" id="IPR033135">
    <property type="entry name" value="ClpP_His_AS"/>
</dbReference>
<evidence type="ECO:0000256" key="6">
    <source>
        <dbReference type="HAMAP-Rule" id="MF_00444"/>
    </source>
</evidence>
<evidence type="ECO:0000256" key="1">
    <source>
        <dbReference type="ARBA" id="ARBA00007039"/>
    </source>
</evidence>
<dbReference type="Pfam" id="PF00574">
    <property type="entry name" value="CLP_protease"/>
    <property type="match status" value="1"/>
</dbReference>
<protein>
    <recommendedName>
        <fullName evidence="6 8">ATP-dependent Clp protease proteolytic subunit</fullName>
        <ecNumber evidence="6">3.4.21.92</ecNumber>
    </recommendedName>
    <alternativeName>
        <fullName evidence="6">Endopeptidase Clp</fullName>
    </alternativeName>
</protein>
<keyword evidence="9" id="KW-0150">Chloroplast</keyword>
<evidence type="ECO:0000313" key="9">
    <source>
        <dbReference type="EMBL" id="AWB13138.1"/>
    </source>
</evidence>
<name>A0A2S0SUJ5_9FABA</name>
<dbReference type="EC" id="3.4.21.92" evidence="6"/>
<sequence length="209" mass="23650">MPIGVPKAAFLIPGDEEASWIDLYNRLYRDRLLFIGKEIKNELANQISGLMIFLSMEDHSKDQNLFLNSPGGWVVPGLIVYDTIQFVYADIQTINMGVSASIASFILAGGTPTKRIAFPHARVLIHQPASSFRDIYSGELITEMNEIRKIRENITKTYVEITGQVYSTILIDLNRDSFLSAEEAQTHGIIDFITNAEFFMNEKKKKKEN</sequence>
<comment type="similarity">
    <text evidence="1 6 8">Belongs to the peptidase S14 family.</text>
</comment>
<comment type="function">
    <text evidence="6">Cleaves peptides in various proteins in a process that requires ATP hydrolysis. Has a chymotrypsin-like activity. Plays a major role in the degradation of misfolded proteins.</text>
</comment>
<geneLocation type="chloroplast" evidence="9"/>
<comment type="subcellular location">
    <subcellularLocation>
        <location evidence="6">Plastid</location>
        <location evidence="6">Chloroplast stroma</location>
    </subcellularLocation>
</comment>
<evidence type="ECO:0000256" key="2">
    <source>
        <dbReference type="ARBA" id="ARBA00022670"/>
    </source>
</evidence>
<dbReference type="EMBL" id="MF135600">
    <property type="protein sequence ID" value="AWB13138.1"/>
    <property type="molecule type" value="Genomic_DNA"/>
</dbReference>
<dbReference type="InterPro" id="IPR001907">
    <property type="entry name" value="ClpP"/>
</dbReference>
<keyword evidence="2 6" id="KW-0645">Protease</keyword>
<proteinExistence type="inferred from homology"/>